<reference evidence="2" key="1">
    <citation type="submission" date="2018-11" db="EMBL/GenBank/DDBJ databases">
        <authorList>
            <person name="Grassa J C."/>
        </authorList>
    </citation>
    <scope>NUCLEOTIDE SEQUENCE [LARGE SCALE GENOMIC DNA]</scope>
</reference>
<dbReference type="Proteomes" id="UP000596661">
    <property type="component" value="Chromosome 6"/>
</dbReference>
<feature type="compositionally biased region" description="Polar residues" evidence="1">
    <location>
        <begin position="122"/>
        <end position="133"/>
    </location>
</feature>
<feature type="compositionally biased region" description="Polar residues" evidence="1">
    <location>
        <begin position="48"/>
        <end position="58"/>
    </location>
</feature>
<evidence type="ECO:0000313" key="2">
    <source>
        <dbReference type="EnsemblPlants" id="cds.evm.model.06.816"/>
    </source>
</evidence>
<reference evidence="2" key="2">
    <citation type="submission" date="2021-03" db="UniProtKB">
        <authorList>
            <consortium name="EnsemblPlants"/>
        </authorList>
    </citation>
    <scope>IDENTIFICATION</scope>
</reference>
<dbReference type="EMBL" id="UZAU01000581">
    <property type="status" value="NOT_ANNOTATED_CDS"/>
    <property type="molecule type" value="Genomic_DNA"/>
</dbReference>
<proteinExistence type="predicted"/>
<feature type="compositionally biased region" description="Polar residues" evidence="1">
    <location>
        <begin position="101"/>
        <end position="113"/>
    </location>
</feature>
<feature type="region of interest" description="Disordered" evidence="1">
    <location>
        <begin position="48"/>
        <end position="67"/>
    </location>
</feature>
<dbReference type="AlphaFoldDB" id="A0A803Q032"/>
<feature type="region of interest" description="Disordered" evidence="1">
    <location>
        <begin position="86"/>
        <end position="153"/>
    </location>
</feature>
<evidence type="ECO:0000256" key="1">
    <source>
        <dbReference type="SAM" id="MobiDB-lite"/>
    </source>
</evidence>
<accession>A0A803Q032</accession>
<keyword evidence="3" id="KW-1185">Reference proteome</keyword>
<name>A0A803Q032_CANSA</name>
<protein>
    <submittedName>
        <fullName evidence="2">Uncharacterized protein</fullName>
    </submittedName>
</protein>
<evidence type="ECO:0000313" key="3">
    <source>
        <dbReference type="Proteomes" id="UP000596661"/>
    </source>
</evidence>
<dbReference type="EnsemblPlants" id="evm.model.06.816">
    <property type="protein sequence ID" value="cds.evm.model.06.816"/>
    <property type="gene ID" value="evm.TU.06.816"/>
</dbReference>
<dbReference type="Gramene" id="evm.model.06.816">
    <property type="protein sequence ID" value="cds.evm.model.06.816"/>
    <property type="gene ID" value="evm.TU.06.816"/>
</dbReference>
<sequence>MRESSIFYPLLDIEDFGSMEDDFGPKKCKALDEVIIGPNPTSFPVSIIKDQSQSNGSPVETEPHPLPSKIEHQLFSNLLVAKNFSSGSSEVTSMKRKRWRSSASGLVKSNPQAHSPKPRTRGWSTKAFTSFSVKPQPLNRKSKGSVKKRQLGH</sequence>
<organism evidence="2 3">
    <name type="scientific">Cannabis sativa</name>
    <name type="common">Hemp</name>
    <name type="synonym">Marijuana</name>
    <dbReference type="NCBI Taxonomy" id="3483"/>
    <lineage>
        <taxon>Eukaryota</taxon>
        <taxon>Viridiplantae</taxon>
        <taxon>Streptophyta</taxon>
        <taxon>Embryophyta</taxon>
        <taxon>Tracheophyta</taxon>
        <taxon>Spermatophyta</taxon>
        <taxon>Magnoliopsida</taxon>
        <taxon>eudicotyledons</taxon>
        <taxon>Gunneridae</taxon>
        <taxon>Pentapetalae</taxon>
        <taxon>rosids</taxon>
        <taxon>fabids</taxon>
        <taxon>Rosales</taxon>
        <taxon>Cannabaceae</taxon>
        <taxon>Cannabis</taxon>
    </lineage>
</organism>
<feature type="compositionally biased region" description="Basic residues" evidence="1">
    <location>
        <begin position="140"/>
        <end position="153"/>
    </location>
</feature>